<organism evidence="2 3">
    <name type="scientific">Robertmurraya siralis</name>
    <dbReference type="NCBI Taxonomy" id="77777"/>
    <lineage>
        <taxon>Bacteria</taxon>
        <taxon>Bacillati</taxon>
        <taxon>Bacillota</taxon>
        <taxon>Bacilli</taxon>
        <taxon>Bacillales</taxon>
        <taxon>Bacillaceae</taxon>
        <taxon>Robertmurraya</taxon>
    </lineage>
</organism>
<dbReference type="Pfam" id="PF12730">
    <property type="entry name" value="ABC2_membrane_4"/>
    <property type="match status" value="1"/>
</dbReference>
<dbReference type="EMBL" id="BORC01000009">
    <property type="protein sequence ID" value="GIN63981.1"/>
    <property type="molecule type" value="Genomic_DNA"/>
</dbReference>
<comment type="caution">
    <text evidence="2">The sequence shown here is derived from an EMBL/GenBank/DDBJ whole genome shotgun (WGS) entry which is preliminary data.</text>
</comment>
<sequence length="230" mass="25662">MLKLIRLEIKKHKMFGYVKAAFIANIMMIVLACILPIIDSIEGDSYFIDYKMMLIAIDTMVRGTFIVFSGVLIARLIIDEYKNKTMHLLFMYPIKRHTIMLAKLILISSFTFIAIVISNFIVTAAFYGINSFAHFITDTITMRIIAEQAVKVLFTALFSAGLGLIPLYFGMIKKSVSTTIVTAVLLVGVVGSDINGFSLFNVIIIPVTLAAIGFMVAYMSFKNIEKVDVN</sequence>
<gene>
    <name evidence="2" type="ORF">J27TS8_39740</name>
</gene>
<dbReference type="RefSeq" id="WP_212934325.1">
    <property type="nucleotide sequence ID" value="NZ_BORC01000009.1"/>
</dbReference>
<accession>A0A920BVY8</accession>
<evidence type="ECO:0000256" key="1">
    <source>
        <dbReference type="SAM" id="Phobius"/>
    </source>
</evidence>
<keyword evidence="3" id="KW-1185">Reference proteome</keyword>
<protein>
    <submittedName>
        <fullName evidence="2">ABC transporter permease</fullName>
    </submittedName>
</protein>
<reference evidence="2" key="1">
    <citation type="submission" date="2021-03" db="EMBL/GenBank/DDBJ databases">
        <title>Antimicrobial resistance genes in bacteria isolated from Japanese honey, and their potential for conferring macrolide and lincosamide resistance in the American foulbrood pathogen Paenibacillus larvae.</title>
        <authorList>
            <person name="Okamoto M."/>
            <person name="Kumagai M."/>
            <person name="Kanamori H."/>
            <person name="Takamatsu D."/>
        </authorList>
    </citation>
    <scope>NUCLEOTIDE SEQUENCE</scope>
    <source>
        <strain evidence="2">J27TS8</strain>
    </source>
</reference>
<name>A0A920BVY8_9BACI</name>
<feature type="transmembrane region" description="Helical" evidence="1">
    <location>
        <begin position="20"/>
        <end position="38"/>
    </location>
</feature>
<keyword evidence="1" id="KW-0472">Membrane</keyword>
<keyword evidence="1" id="KW-1133">Transmembrane helix</keyword>
<feature type="transmembrane region" description="Helical" evidence="1">
    <location>
        <begin position="149"/>
        <end position="169"/>
    </location>
</feature>
<evidence type="ECO:0000313" key="2">
    <source>
        <dbReference type="EMBL" id="GIN63981.1"/>
    </source>
</evidence>
<keyword evidence="1" id="KW-0812">Transmembrane</keyword>
<feature type="transmembrane region" description="Helical" evidence="1">
    <location>
        <begin position="99"/>
        <end position="129"/>
    </location>
</feature>
<feature type="transmembrane region" description="Helical" evidence="1">
    <location>
        <begin position="200"/>
        <end position="221"/>
    </location>
</feature>
<dbReference type="Proteomes" id="UP000682111">
    <property type="component" value="Unassembled WGS sequence"/>
</dbReference>
<dbReference type="PROSITE" id="PS51257">
    <property type="entry name" value="PROKAR_LIPOPROTEIN"/>
    <property type="match status" value="1"/>
</dbReference>
<proteinExistence type="predicted"/>
<feature type="transmembrane region" description="Helical" evidence="1">
    <location>
        <begin position="176"/>
        <end position="194"/>
    </location>
</feature>
<feature type="transmembrane region" description="Helical" evidence="1">
    <location>
        <begin position="50"/>
        <end position="78"/>
    </location>
</feature>
<evidence type="ECO:0000313" key="3">
    <source>
        <dbReference type="Proteomes" id="UP000682111"/>
    </source>
</evidence>
<dbReference type="AlphaFoldDB" id="A0A920BVY8"/>